<keyword evidence="3" id="KW-1185">Reference proteome</keyword>
<gene>
    <name evidence="2" type="ORF">DB31_3971</name>
</gene>
<evidence type="ECO:0000313" key="3">
    <source>
        <dbReference type="Proteomes" id="UP000028725"/>
    </source>
</evidence>
<dbReference type="Proteomes" id="UP000028725">
    <property type="component" value="Unassembled WGS sequence"/>
</dbReference>
<dbReference type="STRING" id="394096.DB31_3971"/>
<dbReference type="AlphaFoldDB" id="A0A085W4C4"/>
<dbReference type="OrthoDB" id="5524182at2"/>
<feature type="chain" id="PRO_5001799211" evidence="1">
    <location>
        <begin position="26"/>
        <end position="134"/>
    </location>
</feature>
<keyword evidence="1" id="KW-0732">Signal</keyword>
<evidence type="ECO:0000313" key="2">
    <source>
        <dbReference type="EMBL" id="KFE62537.1"/>
    </source>
</evidence>
<organism evidence="2 3">
    <name type="scientific">Hyalangium minutum</name>
    <dbReference type="NCBI Taxonomy" id="394096"/>
    <lineage>
        <taxon>Bacteria</taxon>
        <taxon>Pseudomonadati</taxon>
        <taxon>Myxococcota</taxon>
        <taxon>Myxococcia</taxon>
        <taxon>Myxococcales</taxon>
        <taxon>Cystobacterineae</taxon>
        <taxon>Archangiaceae</taxon>
        <taxon>Hyalangium</taxon>
    </lineage>
</organism>
<evidence type="ECO:0000256" key="1">
    <source>
        <dbReference type="SAM" id="SignalP"/>
    </source>
</evidence>
<sequence>MNRFMKKLAPVVSLAALGVASVASAGYSYNSGYCYQYTDGSGYCYGNLRGWRAHAQSTAYTYFWENDSGGRGFYARYTVSGATAPSTYSCTPDAAVSALWSSALANQGRFYINWDANGACYSLSIYNGSAYSNF</sequence>
<dbReference type="RefSeq" id="WP_044197298.1">
    <property type="nucleotide sequence ID" value="NZ_JMCB01000021.1"/>
</dbReference>
<name>A0A085W4C4_9BACT</name>
<reference evidence="2 3" key="1">
    <citation type="submission" date="2014-04" db="EMBL/GenBank/DDBJ databases">
        <title>Genome assembly of Hyalangium minutum DSM 14724.</title>
        <authorList>
            <person name="Sharma G."/>
            <person name="Subramanian S."/>
        </authorList>
    </citation>
    <scope>NUCLEOTIDE SEQUENCE [LARGE SCALE GENOMIC DNA]</scope>
    <source>
        <strain evidence="2 3">DSM 14724</strain>
    </source>
</reference>
<comment type="caution">
    <text evidence="2">The sequence shown here is derived from an EMBL/GenBank/DDBJ whole genome shotgun (WGS) entry which is preliminary data.</text>
</comment>
<proteinExistence type="predicted"/>
<dbReference type="EMBL" id="JMCB01000021">
    <property type="protein sequence ID" value="KFE62537.1"/>
    <property type="molecule type" value="Genomic_DNA"/>
</dbReference>
<accession>A0A085W4C4</accession>
<feature type="signal peptide" evidence="1">
    <location>
        <begin position="1"/>
        <end position="25"/>
    </location>
</feature>
<protein>
    <submittedName>
        <fullName evidence="2">Uncharacterized protein</fullName>
    </submittedName>
</protein>